<evidence type="ECO:0000256" key="1">
    <source>
        <dbReference type="ARBA" id="ARBA00005984"/>
    </source>
</evidence>
<evidence type="ECO:0000256" key="8">
    <source>
        <dbReference type="PIRSR" id="PIRSR601952-1"/>
    </source>
</evidence>
<keyword evidence="5 11" id="KW-0378">Hydrolase</keyword>
<dbReference type="AlphaFoldDB" id="A0A9P9Y435"/>
<dbReference type="CDD" id="cd16012">
    <property type="entry name" value="ALP"/>
    <property type="match status" value="1"/>
</dbReference>
<comment type="similarity">
    <text evidence="1 10">Belongs to the alkaline phosphatase family.</text>
</comment>
<evidence type="ECO:0000256" key="10">
    <source>
        <dbReference type="RuleBase" id="RU003946"/>
    </source>
</evidence>
<dbReference type="GO" id="GO:0000329">
    <property type="term" value="C:fungal-type vacuole membrane"/>
    <property type="evidence" value="ECO:0007669"/>
    <property type="project" value="TreeGrafter"/>
</dbReference>
<dbReference type="PANTHER" id="PTHR11596">
    <property type="entry name" value="ALKALINE PHOSPHATASE"/>
    <property type="match status" value="1"/>
</dbReference>
<dbReference type="Gene3D" id="1.10.1200.140">
    <property type="entry name" value="Alkaline phosphatase, crown domain"/>
    <property type="match status" value="1"/>
</dbReference>
<proteinExistence type="inferred from homology"/>
<evidence type="ECO:0000256" key="11">
    <source>
        <dbReference type="RuleBase" id="RU003947"/>
    </source>
</evidence>
<dbReference type="SMART" id="SM00098">
    <property type="entry name" value="alkPPc"/>
    <property type="match status" value="1"/>
</dbReference>
<evidence type="ECO:0000313" key="12">
    <source>
        <dbReference type="EMBL" id="KAI6783268.1"/>
    </source>
</evidence>
<accession>A0A9P9Y435</accession>
<comment type="catalytic activity">
    <reaction evidence="11">
        <text>a phosphate monoester + H2O = an alcohol + phosphate</text>
        <dbReference type="Rhea" id="RHEA:15017"/>
        <dbReference type="ChEBI" id="CHEBI:15377"/>
        <dbReference type="ChEBI" id="CHEBI:30879"/>
        <dbReference type="ChEBI" id="CHEBI:43474"/>
        <dbReference type="ChEBI" id="CHEBI:67140"/>
        <dbReference type="EC" id="3.1.3.1"/>
    </reaction>
</comment>
<evidence type="ECO:0000256" key="2">
    <source>
        <dbReference type="ARBA" id="ARBA00012647"/>
    </source>
</evidence>
<dbReference type="PROSITE" id="PS00123">
    <property type="entry name" value="ALKALINE_PHOSPHATASE"/>
    <property type="match status" value="1"/>
</dbReference>
<feature type="binding site" evidence="9">
    <location>
        <position position="419"/>
    </location>
    <ligand>
        <name>Zn(2+)</name>
        <dbReference type="ChEBI" id="CHEBI:29105"/>
        <label>2</label>
    </ligand>
</feature>
<keyword evidence="6 9" id="KW-0862">Zinc</keyword>
<feature type="binding site" evidence="9">
    <location>
        <position position="329"/>
    </location>
    <ligand>
        <name>Zn(2+)</name>
        <dbReference type="ChEBI" id="CHEBI:29105"/>
        <label>2</label>
    </ligand>
</feature>
<feature type="active site" description="Phosphoserine intermediate" evidence="8">
    <location>
        <position position="84"/>
    </location>
</feature>
<dbReference type="EMBL" id="JAGIXG020000008">
    <property type="protein sequence ID" value="KAI6783268.1"/>
    <property type="molecule type" value="Genomic_DNA"/>
</dbReference>
<dbReference type="GO" id="GO:0004035">
    <property type="term" value="F:alkaline phosphatase activity"/>
    <property type="evidence" value="ECO:0007669"/>
    <property type="project" value="UniProtKB-EC"/>
</dbReference>
<evidence type="ECO:0000256" key="4">
    <source>
        <dbReference type="ARBA" id="ARBA00022723"/>
    </source>
</evidence>
<dbReference type="Pfam" id="PF00245">
    <property type="entry name" value="Alk_phosphatase"/>
    <property type="match status" value="1"/>
</dbReference>
<sequence length="474" mass="50964">MKTSAVLAGTIAGAAMGTIAPKNVIFVVPDGLAPASSTIARTYLAMAEGDSTPSNPGIMPMLPVDALAIGNTFTHSANSLVTDSAAAGTALATGHKTGNGILGLLLDGQPVGSILESAKLHGWKTGLVVTSPISHATPAAFSSHVQDRNNFNSIAEQQIGFSHPLNQSVDVMLGGGRCNFWPNTHSDSCREDKIDLFGFAKEQGYYVAQNRSQFDDIELGKGEIRLPILGLFNDADLHYEADRKEQDEDVREPSLSEMTETALNALHRATHCKDKGYFMMIEASRIDHASHAHDANAHLWDVLEYNKVIEIVTQWIDEHPDTAMISVADHETGGITLPGGWDPRKLIGSKHSAPMLAEQYAAYEGDDKDAFFREEIMAPYGLGDVSDSDLAELKSGDVGANLAEFLSARAGIKWSTGGHSGVDTTLYAYAAGEMGEQLKVDLAGAHDNTDIPKYLEEAMGLDLEEVTELLRENW</sequence>
<feature type="binding site" evidence="9">
    <location>
        <position position="291"/>
    </location>
    <ligand>
        <name>Zn(2+)</name>
        <dbReference type="ChEBI" id="CHEBI:29105"/>
        <label>2</label>
    </ligand>
</feature>
<keyword evidence="3" id="KW-0597">Phosphoprotein</keyword>
<evidence type="ECO:0000256" key="9">
    <source>
        <dbReference type="PIRSR" id="PIRSR601952-2"/>
    </source>
</evidence>
<dbReference type="Gene3D" id="3.40.720.10">
    <property type="entry name" value="Alkaline Phosphatase, subunit A"/>
    <property type="match status" value="1"/>
</dbReference>
<evidence type="ECO:0000256" key="6">
    <source>
        <dbReference type="ARBA" id="ARBA00022833"/>
    </source>
</evidence>
<comment type="cofactor">
    <cofactor evidence="9">
        <name>Zn(2+)</name>
        <dbReference type="ChEBI" id="CHEBI:29105"/>
    </cofactor>
    <text evidence="9">Binds 2 Zn(2+) ions.</text>
</comment>
<name>A0A9P9Y435_9HYPO</name>
<dbReference type="EC" id="3.1.3.1" evidence="2 11"/>
<reference evidence="12" key="2">
    <citation type="submission" date="2022-07" db="EMBL/GenBank/DDBJ databases">
        <authorList>
            <person name="Goncalves M.F.M."/>
            <person name="Hilario S."/>
            <person name="Van De Peer Y."/>
            <person name="Esteves A.C."/>
            <person name="Alves A."/>
        </authorList>
    </citation>
    <scope>NUCLEOTIDE SEQUENCE</scope>
    <source>
        <strain evidence="12">MUM 19.33</strain>
    </source>
</reference>
<dbReference type="PANTHER" id="PTHR11596:SF5">
    <property type="entry name" value="ALKALINE PHOSPHATASE"/>
    <property type="match status" value="1"/>
</dbReference>
<feature type="binding site" evidence="9">
    <location>
        <position position="30"/>
    </location>
    <ligand>
        <name>Zn(2+)</name>
        <dbReference type="ChEBI" id="CHEBI:29105"/>
        <label>2</label>
    </ligand>
</feature>
<dbReference type="InterPro" id="IPR001952">
    <property type="entry name" value="Alkaline_phosphatase"/>
</dbReference>
<evidence type="ECO:0000256" key="3">
    <source>
        <dbReference type="ARBA" id="ARBA00022553"/>
    </source>
</evidence>
<evidence type="ECO:0000256" key="5">
    <source>
        <dbReference type="ARBA" id="ARBA00022801"/>
    </source>
</evidence>
<dbReference type="SUPFAM" id="SSF53649">
    <property type="entry name" value="Alkaline phosphatase-like"/>
    <property type="match status" value="1"/>
</dbReference>
<dbReference type="Proteomes" id="UP001055219">
    <property type="component" value="Unassembled WGS sequence"/>
</dbReference>
<feature type="binding site" evidence="9">
    <location>
        <position position="287"/>
    </location>
    <ligand>
        <name>Zn(2+)</name>
        <dbReference type="ChEBI" id="CHEBI:29105"/>
        <label>2</label>
    </ligand>
</feature>
<dbReference type="GO" id="GO:0046872">
    <property type="term" value="F:metal ion binding"/>
    <property type="evidence" value="ECO:0007669"/>
    <property type="project" value="UniProtKB-KW"/>
</dbReference>
<reference evidence="12" key="1">
    <citation type="journal article" date="2021" name="J Fungi (Basel)">
        <title>Genomic and Metabolomic Analyses of the Marine Fungus Emericellopsis cladophorae: Insights into Saltwater Adaptability Mechanisms and Its Biosynthetic Potential.</title>
        <authorList>
            <person name="Goncalves M.F.M."/>
            <person name="Hilario S."/>
            <person name="Van de Peer Y."/>
            <person name="Esteves A.C."/>
            <person name="Alves A."/>
        </authorList>
    </citation>
    <scope>NUCLEOTIDE SEQUENCE</scope>
    <source>
        <strain evidence="12">MUM 19.33</strain>
    </source>
</reference>
<comment type="caution">
    <text evidence="12">The sequence shown here is derived from an EMBL/GenBank/DDBJ whole genome shotgun (WGS) entry which is preliminary data.</text>
</comment>
<feature type="binding site" evidence="9">
    <location>
        <position position="135"/>
    </location>
    <ligand>
        <name>Mg(2+)</name>
        <dbReference type="ChEBI" id="CHEBI:18420"/>
    </ligand>
</feature>
<comment type="cofactor">
    <cofactor evidence="9">
        <name>Mg(2+)</name>
        <dbReference type="ChEBI" id="CHEBI:18420"/>
    </cofactor>
    <text evidence="9">Binds 1 Mg(2+) ion.</text>
</comment>
<feature type="binding site" evidence="9">
    <location>
        <position position="282"/>
    </location>
    <ligand>
        <name>Mg(2+)</name>
        <dbReference type="ChEBI" id="CHEBI:18420"/>
    </ligand>
</feature>
<feature type="binding site" evidence="9">
    <location>
        <position position="137"/>
    </location>
    <ligand>
        <name>Mg(2+)</name>
        <dbReference type="ChEBI" id="CHEBI:18420"/>
    </ligand>
</feature>
<keyword evidence="7 9" id="KW-0460">Magnesium</keyword>
<keyword evidence="4 9" id="KW-0479">Metal-binding</keyword>
<keyword evidence="13" id="KW-1185">Reference proteome</keyword>
<feature type="binding site" evidence="9">
    <location>
        <position position="330"/>
    </location>
    <ligand>
        <name>Zn(2+)</name>
        <dbReference type="ChEBI" id="CHEBI:29105"/>
        <label>2</label>
    </ligand>
</feature>
<gene>
    <name evidence="12" type="ORF">J7T54_004295</name>
</gene>
<dbReference type="GeneID" id="75830783"/>
<evidence type="ECO:0000256" key="7">
    <source>
        <dbReference type="ARBA" id="ARBA00022842"/>
    </source>
</evidence>
<evidence type="ECO:0000313" key="13">
    <source>
        <dbReference type="Proteomes" id="UP001055219"/>
    </source>
</evidence>
<dbReference type="OrthoDB" id="7392499at2759"/>
<feature type="binding site" evidence="9">
    <location>
        <position position="30"/>
    </location>
    <ligand>
        <name>Mg(2+)</name>
        <dbReference type="ChEBI" id="CHEBI:18420"/>
    </ligand>
</feature>
<dbReference type="InterPro" id="IPR042085">
    <property type="entry name" value="Ap_crown"/>
</dbReference>
<dbReference type="PRINTS" id="PR00113">
    <property type="entry name" value="ALKPHPHTASE"/>
</dbReference>
<protein>
    <recommendedName>
        <fullName evidence="2 11">Alkaline phosphatase</fullName>
        <ecNumber evidence="2 11">3.1.3.1</ecNumber>
    </recommendedName>
</protein>
<dbReference type="RefSeq" id="XP_051364124.1">
    <property type="nucleotide sequence ID" value="XM_051504198.1"/>
</dbReference>
<organism evidence="12 13">
    <name type="scientific">Emericellopsis cladophorae</name>
    <dbReference type="NCBI Taxonomy" id="2686198"/>
    <lineage>
        <taxon>Eukaryota</taxon>
        <taxon>Fungi</taxon>
        <taxon>Dikarya</taxon>
        <taxon>Ascomycota</taxon>
        <taxon>Pezizomycotina</taxon>
        <taxon>Sordariomycetes</taxon>
        <taxon>Hypocreomycetidae</taxon>
        <taxon>Hypocreales</taxon>
        <taxon>Bionectriaceae</taxon>
        <taxon>Emericellopsis</taxon>
    </lineage>
</organism>
<dbReference type="InterPro" id="IPR018299">
    <property type="entry name" value="Alkaline_phosphatase_AS"/>
</dbReference>
<dbReference type="InterPro" id="IPR017850">
    <property type="entry name" value="Alkaline_phosphatase_core_sf"/>
</dbReference>